<feature type="compositionally biased region" description="Low complexity" evidence="2">
    <location>
        <begin position="688"/>
        <end position="699"/>
    </location>
</feature>
<evidence type="ECO:0000313" key="6">
    <source>
        <dbReference type="Proteomes" id="UP000243723"/>
    </source>
</evidence>
<dbReference type="Pfam" id="PF12752">
    <property type="entry name" value="SUZ"/>
    <property type="match status" value="1"/>
</dbReference>
<feature type="compositionally biased region" description="Basic and acidic residues" evidence="2">
    <location>
        <begin position="59"/>
        <end position="70"/>
    </location>
</feature>
<comment type="caution">
    <text evidence="5">The sequence shown here is derived from an EMBL/GenBank/DDBJ whole genome shotgun (WGS) entry which is preliminary data.</text>
</comment>
<gene>
    <name evidence="5" type="ORF">B9Z65_8848</name>
</gene>
<protein>
    <submittedName>
        <fullName evidence="5">cAMP-regulated phosphoprotein 21</fullName>
    </submittedName>
</protein>
<dbReference type="SUPFAM" id="SSF82708">
    <property type="entry name" value="R3H domain"/>
    <property type="match status" value="1"/>
</dbReference>
<feature type="compositionally biased region" description="Polar residues" evidence="2">
    <location>
        <begin position="706"/>
        <end position="718"/>
    </location>
</feature>
<keyword evidence="1" id="KW-0597">Phosphoprotein</keyword>
<evidence type="ECO:0000259" key="3">
    <source>
        <dbReference type="PROSITE" id="PS51061"/>
    </source>
</evidence>
<organism evidence="5 6">
    <name type="scientific">Elsinoe australis</name>
    <dbReference type="NCBI Taxonomy" id="40998"/>
    <lineage>
        <taxon>Eukaryota</taxon>
        <taxon>Fungi</taxon>
        <taxon>Dikarya</taxon>
        <taxon>Ascomycota</taxon>
        <taxon>Pezizomycotina</taxon>
        <taxon>Dothideomycetes</taxon>
        <taxon>Dothideomycetidae</taxon>
        <taxon>Myriangiales</taxon>
        <taxon>Elsinoaceae</taxon>
        <taxon>Elsinoe</taxon>
    </lineage>
</organism>
<name>A0A2P7YEX2_9PEZI</name>
<dbReference type="OrthoDB" id="278430at2759"/>
<reference evidence="5 6" key="1">
    <citation type="submission" date="2017-05" db="EMBL/GenBank/DDBJ databases">
        <title>Draft genome sequence of Elsinoe australis.</title>
        <authorList>
            <person name="Cheng Q."/>
        </authorList>
    </citation>
    <scope>NUCLEOTIDE SEQUENCE [LARGE SCALE GENOMIC DNA]</scope>
    <source>
        <strain evidence="5 6">NL1</strain>
    </source>
</reference>
<dbReference type="Proteomes" id="UP000243723">
    <property type="component" value="Unassembled WGS sequence"/>
</dbReference>
<evidence type="ECO:0000256" key="1">
    <source>
        <dbReference type="ARBA" id="ARBA00022553"/>
    </source>
</evidence>
<proteinExistence type="predicted"/>
<feature type="compositionally biased region" description="Polar residues" evidence="2">
    <location>
        <begin position="71"/>
        <end position="84"/>
    </location>
</feature>
<feature type="compositionally biased region" description="Polar residues" evidence="2">
    <location>
        <begin position="671"/>
        <end position="681"/>
    </location>
</feature>
<evidence type="ECO:0000313" key="5">
    <source>
        <dbReference type="EMBL" id="PSK34522.1"/>
    </source>
</evidence>
<sequence length="788" mass="85334">MSTDAAKPKLTFAKVAASRNVNPPAIARGSALPPTSALPLSAKATEVARPDEGANGLESTDHGLDMDKFTPRQTKSTLASSFMASQPGIPSAISQVRSSRQDEAVPVSEENVTKLPSMRPPPSTISQDGKSTTSGTTFPLDEKESLRPDDSASVQAGEEEDGRGSTQPSSRIGSDSGARAFSEQLREISIMGPPSKPPAVMARMNSANAVNAGVLYSPSPIAVPNALNGVSVALNHDQNTLSGQPDEKLLEALNSIRDRVWVLKLEQDITDFVKDPAAQMFDLPQCNSFYRMLAHKMADYYLLGHTMDASLATVRLWKTPNCRIPPRLSDITNPSTAASTPPPPMPQMKILRRSENGTRPSSRDGNGEGDSESDLGKNKFPATREEREARYEAARLRILGSARPAEEAAAAAAPPKDESNSNSVVGKKKTRKQRTDSEDGFEARSAYSMYAPGSVAQVIPSRPQGYQQPENMPVHHNGYMPYGMPSPYGNGYGPNMDHSQSQQPWYPQQYPPMPQQPQAWSQEQYGNYDMANHMQGMSIHQPSMMQGYPPQMGSSGSPHYGSPGQMPAYPAYGNMPQSYPDQYQGPFPQPQQQYQNGQPYAYGMLPYQNNGVKRQNPNHPLPGSFNRQYFNPQSQAFVPTQNASPYRPPYPASFSPAMSHASASHGGPQHLQRQYSSQSNPHGPPQPQTLTQPNPKTLTHPLPQPVYTQNGPQPSPGHNGNRDKASSSPLNSGLPRESSIAKFAAPSLPAKPPPPISDSVRFNPAHLNHGAMDPANMNGPRKSSPRGP</sequence>
<feature type="region of interest" description="Disordered" evidence="2">
    <location>
        <begin position="24"/>
        <end position="178"/>
    </location>
</feature>
<feature type="compositionally biased region" description="Basic and acidic residues" evidence="2">
    <location>
        <begin position="140"/>
        <end position="150"/>
    </location>
</feature>
<dbReference type="GO" id="GO:0006012">
    <property type="term" value="P:galactose metabolic process"/>
    <property type="evidence" value="ECO:0007669"/>
    <property type="project" value="TreeGrafter"/>
</dbReference>
<dbReference type="PROSITE" id="PS51061">
    <property type="entry name" value="R3H"/>
    <property type="match status" value="1"/>
</dbReference>
<dbReference type="PANTHER" id="PTHR15672">
    <property type="entry name" value="CAMP-REGULATED PHOSPHOPROTEIN 21 RELATED R3H DOMAIN CONTAINING PROTEIN"/>
    <property type="match status" value="1"/>
</dbReference>
<dbReference type="Pfam" id="PF01424">
    <property type="entry name" value="R3H"/>
    <property type="match status" value="1"/>
</dbReference>
<dbReference type="InterPro" id="IPR051937">
    <property type="entry name" value="R3H_domain_containing"/>
</dbReference>
<feature type="compositionally biased region" description="Polar residues" evidence="2">
    <location>
        <begin position="607"/>
        <end position="618"/>
    </location>
</feature>
<dbReference type="InterPro" id="IPR001374">
    <property type="entry name" value="R3H_dom"/>
</dbReference>
<feature type="region of interest" description="Disordered" evidence="2">
    <location>
        <begin position="323"/>
        <end position="388"/>
    </location>
</feature>
<dbReference type="AlphaFoldDB" id="A0A2P7YEX2"/>
<dbReference type="InterPro" id="IPR036867">
    <property type="entry name" value="R3H_dom_sf"/>
</dbReference>
<feature type="compositionally biased region" description="Polar residues" evidence="2">
    <location>
        <begin position="625"/>
        <end position="644"/>
    </location>
</feature>
<dbReference type="InterPro" id="IPR024771">
    <property type="entry name" value="SUZ"/>
</dbReference>
<feature type="region of interest" description="Disordered" evidence="2">
    <location>
        <begin position="406"/>
        <end position="442"/>
    </location>
</feature>
<dbReference type="CDD" id="cd02642">
    <property type="entry name" value="R3H_encore_like"/>
    <property type="match status" value="1"/>
</dbReference>
<feature type="compositionally biased region" description="Basic and acidic residues" evidence="2">
    <location>
        <begin position="374"/>
        <end position="388"/>
    </location>
</feature>
<accession>A0A2P7YEX2</accession>
<dbReference type="STRING" id="40998.A0A2P7YEX2"/>
<dbReference type="PANTHER" id="PTHR15672:SF8">
    <property type="entry name" value="PROTEIN ENCORE"/>
    <property type="match status" value="1"/>
</dbReference>
<dbReference type="PROSITE" id="PS51673">
    <property type="entry name" value="SUZ"/>
    <property type="match status" value="1"/>
</dbReference>
<dbReference type="Gene3D" id="3.30.1370.50">
    <property type="entry name" value="R3H-like domain"/>
    <property type="match status" value="1"/>
</dbReference>
<dbReference type="EMBL" id="NHZQ01000447">
    <property type="protein sequence ID" value="PSK34522.1"/>
    <property type="molecule type" value="Genomic_DNA"/>
</dbReference>
<feature type="domain" description="R3H" evidence="3">
    <location>
        <begin position="259"/>
        <end position="330"/>
    </location>
</feature>
<feature type="compositionally biased region" description="Basic and acidic residues" evidence="2">
    <location>
        <begin position="352"/>
        <end position="366"/>
    </location>
</feature>
<evidence type="ECO:0000256" key="2">
    <source>
        <dbReference type="SAM" id="MobiDB-lite"/>
    </source>
</evidence>
<feature type="domain" description="SUZ" evidence="4">
    <location>
        <begin position="323"/>
        <end position="403"/>
    </location>
</feature>
<feature type="compositionally biased region" description="Polar residues" evidence="2">
    <location>
        <begin position="124"/>
        <end position="137"/>
    </location>
</feature>
<keyword evidence="6" id="KW-1185">Reference proteome</keyword>
<evidence type="ECO:0000259" key="4">
    <source>
        <dbReference type="PROSITE" id="PS51673"/>
    </source>
</evidence>
<feature type="compositionally biased region" description="Polar residues" evidence="2">
    <location>
        <begin position="164"/>
        <end position="173"/>
    </location>
</feature>
<feature type="region of interest" description="Disordered" evidence="2">
    <location>
        <begin position="607"/>
        <end position="788"/>
    </location>
</feature>
<dbReference type="GO" id="GO:0003676">
    <property type="term" value="F:nucleic acid binding"/>
    <property type="evidence" value="ECO:0007669"/>
    <property type="project" value="UniProtKB-UniRule"/>
</dbReference>